<dbReference type="SUPFAM" id="SSF52540">
    <property type="entry name" value="P-loop containing nucleoside triphosphate hydrolases"/>
    <property type="match status" value="1"/>
</dbReference>
<comment type="caution">
    <text evidence="15">The sequence shown here is derived from an EMBL/GenBank/DDBJ whole genome shotgun (WGS) entry which is preliminary data.</text>
</comment>
<dbReference type="GO" id="GO:0030942">
    <property type="term" value="F:endoplasmic reticulum signal peptide binding"/>
    <property type="evidence" value="ECO:0007669"/>
    <property type="project" value="TreeGrafter"/>
</dbReference>
<dbReference type="GO" id="GO:0008312">
    <property type="term" value="F:7S RNA binding"/>
    <property type="evidence" value="ECO:0007669"/>
    <property type="project" value="InterPro"/>
</dbReference>
<dbReference type="SUPFAM" id="SSF47364">
    <property type="entry name" value="Domain of the SRP/SRP receptor G-proteins"/>
    <property type="match status" value="1"/>
</dbReference>
<dbReference type="CDD" id="cd17875">
    <property type="entry name" value="SRP54_G"/>
    <property type="match status" value="1"/>
</dbReference>
<dbReference type="PROSITE" id="PS00300">
    <property type="entry name" value="SRP54"/>
    <property type="match status" value="1"/>
</dbReference>
<evidence type="ECO:0000259" key="14">
    <source>
        <dbReference type="PROSITE" id="PS00300"/>
    </source>
</evidence>
<dbReference type="VEuPathDB" id="TriTrypDB:LdCL_240012400"/>
<sequence>MNPNQPPRRKAAFNEEFDVMQAIQEDRMAYHASIACHERCVHNYFFNNFYWREKTCMENCLDKINQATVITNINYGKFEDVEQLQPTGTESFSAATMVLAELGQKIGQAIHRMSAKSMLGEDDVKELMNEIARALLQADVNVTIVKKLQVSIKTELALAEEGAGLNKRKILQNAVFNGLKRILDPGVKPFIPVKGKQNVVMFVGLQGSGKTTSCTKYAVYFQRKGFKTALVCADTFRAGAYDQLRQNATKAKVRFYGSLTEADPVAIAKEGVAELKKEKYDLIIVDTSGRHKQESALFEEMKQVEEAVKPNDIVFVMSATDGQAVEEQARNFKEMVAVGSVIVTKLDCQTKGGGALSAVAATRSPIVFIGTGEHFEDFDLFNPERFVQKMLGMGDIGGLMDTMRDANIDGNEEVYKRLQDGLFTMRDMYEHLQNVLKMGSVGKIMEMLPGMSGHAATAGQQGDIALKGFIHMLDSMTVAELDEAKVKKMMTPSRMHRIARGSGHSVVEVQNLIISYTKFEEIVKKMGKINFKAMMQDSSGPAAGHMGQQQMGQLAKLLNPNMLRQIGGVGGLQGMMKQLQQSMGGGAGGAGGMPDMSAMANMMQMMQQHQKPPRR</sequence>
<dbReference type="Gene3D" id="3.40.50.300">
    <property type="entry name" value="P-loop containing nucleotide triphosphate hydrolases"/>
    <property type="match status" value="1"/>
</dbReference>
<evidence type="ECO:0000256" key="7">
    <source>
        <dbReference type="ARBA" id="ARBA00022824"/>
    </source>
</evidence>
<evidence type="ECO:0000256" key="9">
    <source>
        <dbReference type="ARBA" id="ARBA00023134"/>
    </source>
</evidence>
<keyword evidence="10" id="KW-0733">Signal recognition particle</keyword>
<dbReference type="GO" id="GO:0005786">
    <property type="term" value="C:signal recognition particle, endoplasmic reticulum targeting"/>
    <property type="evidence" value="ECO:0007669"/>
    <property type="project" value="UniProtKB-KW"/>
</dbReference>
<dbReference type="InterPro" id="IPR013822">
    <property type="entry name" value="Signal_recog_particl_SRP54_hlx"/>
</dbReference>
<organism evidence="15 16">
    <name type="scientific">Leishmania donovani</name>
    <dbReference type="NCBI Taxonomy" id="5661"/>
    <lineage>
        <taxon>Eukaryota</taxon>
        <taxon>Discoba</taxon>
        <taxon>Euglenozoa</taxon>
        <taxon>Kinetoplastea</taxon>
        <taxon>Metakinetoplastina</taxon>
        <taxon>Trypanosomatida</taxon>
        <taxon>Trypanosomatidae</taxon>
        <taxon>Leishmaniinae</taxon>
        <taxon>Leishmania</taxon>
    </lineage>
</organism>
<dbReference type="GO" id="GO:0005783">
    <property type="term" value="C:endoplasmic reticulum"/>
    <property type="evidence" value="ECO:0007669"/>
    <property type="project" value="UniProtKB-SubCell"/>
</dbReference>
<dbReference type="GO" id="GO:0006616">
    <property type="term" value="P:SRP-dependent cotranslational protein targeting to membrane, translocation"/>
    <property type="evidence" value="ECO:0007669"/>
    <property type="project" value="TreeGrafter"/>
</dbReference>
<evidence type="ECO:0000256" key="8">
    <source>
        <dbReference type="ARBA" id="ARBA00022884"/>
    </source>
</evidence>
<reference evidence="16" key="1">
    <citation type="submission" date="2019-02" db="EMBL/GenBank/DDBJ databases">
        <title>FDA dAtabase for Regulatory Grade micrObial Sequences (FDA-ARGOS): Supporting development and validation of Infectious Disease Dx tests.</title>
        <authorList>
            <person name="Duncan R."/>
            <person name="Fisher C."/>
            <person name="Tallon L."/>
            <person name="Sadzewicz L."/>
            <person name="Sengamalay N."/>
            <person name="Ott S."/>
            <person name="Godinez A."/>
            <person name="Nagaraj S."/>
            <person name="Vavikolanu K."/>
            <person name="Nadendla S."/>
            <person name="Aluvathingal J."/>
            <person name="Sichtig H."/>
        </authorList>
    </citation>
    <scope>NUCLEOTIDE SEQUENCE [LARGE SCALE GENOMIC DNA]</scope>
    <source>
        <strain evidence="16">FDAARGOS_361</strain>
    </source>
</reference>
<gene>
    <name evidence="15" type="ORF">CGC21_16005</name>
</gene>
<dbReference type="Pfam" id="PF00448">
    <property type="entry name" value="SRP54"/>
    <property type="match status" value="1"/>
</dbReference>
<dbReference type="InterPro" id="IPR000897">
    <property type="entry name" value="SRP54_GTPase_dom"/>
</dbReference>
<dbReference type="SUPFAM" id="SSF144122">
    <property type="entry name" value="Tim10-like"/>
    <property type="match status" value="1"/>
</dbReference>
<evidence type="ECO:0000256" key="11">
    <source>
        <dbReference type="ARBA" id="ARBA00023274"/>
    </source>
</evidence>
<evidence type="ECO:0000313" key="15">
    <source>
        <dbReference type="EMBL" id="TPP52206.1"/>
    </source>
</evidence>
<evidence type="ECO:0000256" key="10">
    <source>
        <dbReference type="ARBA" id="ARBA00023135"/>
    </source>
</evidence>
<comment type="similarity">
    <text evidence="3">Belongs to the GTP-binding SRP family. SRP54 subfamily.</text>
</comment>
<dbReference type="GO" id="GO:0003924">
    <property type="term" value="F:GTPase activity"/>
    <property type="evidence" value="ECO:0007669"/>
    <property type="project" value="InterPro"/>
</dbReference>
<dbReference type="VEuPathDB" id="TriTrypDB:LDHU3_24.0870"/>
<dbReference type="Pfam" id="PF02978">
    <property type="entry name" value="SRP_SPB"/>
    <property type="match status" value="1"/>
</dbReference>
<dbReference type="Gene3D" id="1.10.260.30">
    <property type="entry name" value="Signal recognition particle, SRP54 subunit, M-domain"/>
    <property type="match status" value="1"/>
</dbReference>
<evidence type="ECO:0000256" key="13">
    <source>
        <dbReference type="ARBA" id="ARBA00048157"/>
    </source>
</evidence>
<evidence type="ECO:0000256" key="4">
    <source>
        <dbReference type="ARBA" id="ARBA00022490"/>
    </source>
</evidence>
<dbReference type="AlphaFoldDB" id="A0A504XU85"/>
<keyword evidence="7" id="KW-0256">Endoplasmic reticulum</keyword>
<dbReference type="NCBIfam" id="TIGR01425">
    <property type="entry name" value="SRP54_euk"/>
    <property type="match status" value="1"/>
</dbReference>
<dbReference type="Pfam" id="PF02881">
    <property type="entry name" value="SRP54_N"/>
    <property type="match status" value="1"/>
</dbReference>
<dbReference type="VEuPathDB" id="TriTrypDB:LdCL_240012300"/>
<evidence type="ECO:0000256" key="12">
    <source>
        <dbReference type="ARBA" id="ARBA00035672"/>
    </source>
</evidence>
<dbReference type="PANTHER" id="PTHR11564">
    <property type="entry name" value="SIGNAL RECOGNITION PARTICLE 54K PROTEIN SRP54"/>
    <property type="match status" value="1"/>
</dbReference>
<dbReference type="InterPro" id="IPR042101">
    <property type="entry name" value="SRP54_N_sf"/>
</dbReference>
<dbReference type="InterPro" id="IPR004125">
    <property type="entry name" value="Signal_recog_particle_SRP54_M"/>
</dbReference>
<dbReference type="InterPro" id="IPR022941">
    <property type="entry name" value="SRP54"/>
</dbReference>
<evidence type="ECO:0000313" key="16">
    <source>
        <dbReference type="Proteomes" id="UP000318447"/>
    </source>
</evidence>
<dbReference type="HAMAP" id="MF_00306">
    <property type="entry name" value="SRP54"/>
    <property type="match status" value="1"/>
</dbReference>
<dbReference type="EC" id="3.6.5.4" evidence="12"/>
<dbReference type="Proteomes" id="UP000318447">
    <property type="component" value="Unassembled WGS sequence"/>
</dbReference>
<dbReference type="VEuPathDB" id="TriTrypDB:LdBPK_240740.1"/>
<evidence type="ECO:0000256" key="5">
    <source>
        <dbReference type="ARBA" id="ARBA00022741"/>
    </source>
</evidence>
<evidence type="ECO:0000256" key="1">
    <source>
        <dbReference type="ARBA" id="ARBA00004240"/>
    </source>
</evidence>
<dbReference type="SUPFAM" id="SSF47446">
    <property type="entry name" value="Signal peptide-binding domain"/>
    <property type="match status" value="1"/>
</dbReference>
<evidence type="ECO:0000256" key="6">
    <source>
        <dbReference type="ARBA" id="ARBA00022801"/>
    </source>
</evidence>
<name>A0A504XU85_LEIDO</name>
<dbReference type="InterPro" id="IPR036891">
    <property type="entry name" value="Signal_recog_part_SRP54_M_sf"/>
</dbReference>
<keyword evidence="5" id="KW-0547">Nucleotide-binding</keyword>
<keyword evidence="9" id="KW-0342">GTP-binding</keyword>
<proteinExistence type="inferred from homology"/>
<dbReference type="InterPro" id="IPR003593">
    <property type="entry name" value="AAA+_ATPase"/>
</dbReference>
<dbReference type="GO" id="GO:0005525">
    <property type="term" value="F:GTP binding"/>
    <property type="evidence" value="ECO:0007669"/>
    <property type="project" value="UniProtKB-KW"/>
</dbReference>
<keyword evidence="4" id="KW-0963">Cytoplasm</keyword>
<dbReference type="PANTHER" id="PTHR11564:SF5">
    <property type="entry name" value="SIGNAL RECOGNITION PARTICLE SUBUNIT SRP54"/>
    <property type="match status" value="1"/>
</dbReference>
<dbReference type="GO" id="GO:0005829">
    <property type="term" value="C:cytosol"/>
    <property type="evidence" value="ECO:0007669"/>
    <property type="project" value="TreeGrafter"/>
</dbReference>
<dbReference type="InterPro" id="IPR027417">
    <property type="entry name" value="P-loop_NTPase"/>
</dbReference>
<keyword evidence="11" id="KW-0687">Ribonucleoprotein</keyword>
<keyword evidence="8" id="KW-0694">RNA-binding</keyword>
<keyword evidence="6" id="KW-0378">Hydrolase</keyword>
<dbReference type="FunFam" id="3.40.50.300:FF:000022">
    <property type="entry name" value="Signal recognition particle 54 kDa subunit"/>
    <property type="match status" value="1"/>
</dbReference>
<dbReference type="EMBL" id="RHLC01000020">
    <property type="protein sequence ID" value="TPP52206.1"/>
    <property type="molecule type" value="Genomic_DNA"/>
</dbReference>
<dbReference type="InterPro" id="IPR035427">
    <property type="entry name" value="Tim10-like_dom_sf"/>
</dbReference>
<comment type="subcellular location">
    <subcellularLocation>
        <location evidence="2">Cytoplasm</location>
    </subcellularLocation>
    <subcellularLocation>
        <location evidence="1">Endoplasmic reticulum</location>
    </subcellularLocation>
</comment>
<evidence type="ECO:0000256" key="2">
    <source>
        <dbReference type="ARBA" id="ARBA00004496"/>
    </source>
</evidence>
<dbReference type="VEuPathDB" id="TriTrypDB:LDHU3_24.0860"/>
<accession>A0A504XU85</accession>
<dbReference type="Gene3D" id="1.20.120.140">
    <property type="entry name" value="Signal recognition particle SRP54, nucleotide-binding domain"/>
    <property type="match status" value="1"/>
</dbReference>
<protein>
    <recommendedName>
        <fullName evidence="12">signal-recognition-particle GTPase</fullName>
        <ecNumber evidence="12">3.6.5.4</ecNumber>
    </recommendedName>
</protein>
<dbReference type="InterPro" id="IPR006325">
    <property type="entry name" value="SRP54_euk"/>
</dbReference>
<dbReference type="InterPro" id="IPR036225">
    <property type="entry name" value="SRP/SRP_N"/>
</dbReference>
<dbReference type="VEuPathDB" id="TriTrypDB:LdBPK_240730.1"/>
<dbReference type="SMART" id="SM00962">
    <property type="entry name" value="SRP54"/>
    <property type="match status" value="1"/>
</dbReference>
<comment type="catalytic activity">
    <reaction evidence="13">
        <text>GTP + H2O = GDP + phosphate + H(+)</text>
        <dbReference type="Rhea" id="RHEA:19669"/>
        <dbReference type="ChEBI" id="CHEBI:15377"/>
        <dbReference type="ChEBI" id="CHEBI:15378"/>
        <dbReference type="ChEBI" id="CHEBI:37565"/>
        <dbReference type="ChEBI" id="CHEBI:43474"/>
        <dbReference type="ChEBI" id="CHEBI:58189"/>
        <dbReference type="EC" id="3.6.5.4"/>
    </reaction>
    <physiologicalReaction direction="left-to-right" evidence="13">
        <dbReference type="Rhea" id="RHEA:19670"/>
    </physiologicalReaction>
</comment>
<dbReference type="SMART" id="SM00963">
    <property type="entry name" value="SRP54_N"/>
    <property type="match status" value="1"/>
</dbReference>
<evidence type="ECO:0000256" key="3">
    <source>
        <dbReference type="ARBA" id="ARBA00005450"/>
    </source>
</evidence>
<dbReference type="SMART" id="SM00382">
    <property type="entry name" value="AAA"/>
    <property type="match status" value="1"/>
</dbReference>
<feature type="domain" description="SRP54-type proteins GTP-binding" evidence="14">
    <location>
        <begin position="365"/>
        <end position="378"/>
    </location>
</feature>